<dbReference type="SMART" id="SM00342">
    <property type="entry name" value="HTH_ARAC"/>
    <property type="match status" value="1"/>
</dbReference>
<dbReference type="RefSeq" id="WP_053251333.1">
    <property type="nucleotide sequence ID" value="NZ_LGAP01000020.1"/>
</dbReference>
<proteinExistence type="predicted"/>
<dbReference type="InterPro" id="IPR018062">
    <property type="entry name" value="HTH_AraC-typ_CS"/>
</dbReference>
<dbReference type="PROSITE" id="PS00041">
    <property type="entry name" value="HTH_ARAC_FAMILY_1"/>
    <property type="match status" value="1"/>
</dbReference>
<keyword evidence="1" id="KW-0805">Transcription regulation</keyword>
<dbReference type="CDD" id="cd06999">
    <property type="entry name" value="cupin_HpaA-like_N"/>
    <property type="match status" value="1"/>
</dbReference>
<name>A0A0L8BL21_ENSAD</name>
<evidence type="ECO:0000313" key="6">
    <source>
        <dbReference type="Proteomes" id="UP000037425"/>
    </source>
</evidence>
<comment type="caution">
    <text evidence="5">The sequence shown here is derived from an EMBL/GenBank/DDBJ whole genome shotgun (WGS) entry which is preliminary data.</text>
</comment>
<dbReference type="Gene3D" id="2.60.120.10">
    <property type="entry name" value="Jelly Rolls"/>
    <property type="match status" value="1"/>
</dbReference>
<dbReference type="GO" id="GO:0043565">
    <property type="term" value="F:sequence-specific DNA binding"/>
    <property type="evidence" value="ECO:0007669"/>
    <property type="project" value="InterPro"/>
</dbReference>
<dbReference type="PATRIC" id="fig|106592.7.peg.3482"/>
<organism evidence="5 6">
    <name type="scientific">Ensifer adhaerens</name>
    <name type="common">Sinorhizobium morelense</name>
    <dbReference type="NCBI Taxonomy" id="106592"/>
    <lineage>
        <taxon>Bacteria</taxon>
        <taxon>Pseudomonadati</taxon>
        <taxon>Pseudomonadota</taxon>
        <taxon>Alphaproteobacteria</taxon>
        <taxon>Hyphomicrobiales</taxon>
        <taxon>Rhizobiaceae</taxon>
        <taxon>Sinorhizobium/Ensifer group</taxon>
        <taxon>Ensifer</taxon>
    </lineage>
</organism>
<dbReference type="Proteomes" id="UP000037425">
    <property type="component" value="Unassembled WGS sequence"/>
</dbReference>
<reference evidence="6" key="1">
    <citation type="submission" date="2015-07" db="EMBL/GenBank/DDBJ databases">
        <title>Whole genome sequence of an Ensifer adhaerens strain isolated from a cave pool in the Wind Cave National Park.</title>
        <authorList>
            <person name="Eng W.W.H."/>
            <person name="Gan H.M."/>
            <person name="Barton H.A."/>
            <person name="Savka M.A."/>
        </authorList>
    </citation>
    <scope>NUCLEOTIDE SEQUENCE [LARGE SCALE GENOMIC DNA]</scope>
    <source>
        <strain evidence="6">SD006</strain>
    </source>
</reference>
<dbReference type="InterPro" id="IPR047264">
    <property type="entry name" value="Cupin_HpaA-like_N"/>
</dbReference>
<dbReference type="AlphaFoldDB" id="A0A0L8BL21"/>
<evidence type="ECO:0000259" key="4">
    <source>
        <dbReference type="PROSITE" id="PS01124"/>
    </source>
</evidence>
<gene>
    <name evidence="5" type="ORF">AC244_23780</name>
</gene>
<keyword evidence="3" id="KW-0804">Transcription</keyword>
<dbReference type="Pfam" id="PF12833">
    <property type="entry name" value="HTH_18"/>
    <property type="match status" value="1"/>
</dbReference>
<evidence type="ECO:0000313" key="5">
    <source>
        <dbReference type="EMBL" id="KOF15387.1"/>
    </source>
</evidence>
<dbReference type="InterPro" id="IPR014710">
    <property type="entry name" value="RmlC-like_jellyroll"/>
</dbReference>
<dbReference type="GO" id="GO:0003700">
    <property type="term" value="F:DNA-binding transcription factor activity"/>
    <property type="evidence" value="ECO:0007669"/>
    <property type="project" value="InterPro"/>
</dbReference>
<dbReference type="PROSITE" id="PS01124">
    <property type="entry name" value="HTH_ARAC_FAMILY_2"/>
    <property type="match status" value="1"/>
</dbReference>
<evidence type="ECO:0000256" key="3">
    <source>
        <dbReference type="ARBA" id="ARBA00023163"/>
    </source>
</evidence>
<accession>A0A0L8BL21</accession>
<evidence type="ECO:0000256" key="1">
    <source>
        <dbReference type="ARBA" id="ARBA00023015"/>
    </source>
</evidence>
<keyword evidence="2" id="KW-0238">DNA-binding</keyword>
<protein>
    <submittedName>
        <fullName evidence="5">AraC family transcriptional regulator</fullName>
    </submittedName>
</protein>
<dbReference type="OrthoDB" id="9814125at2"/>
<dbReference type="PANTHER" id="PTHR43280:SF32">
    <property type="entry name" value="TRANSCRIPTIONAL REGULATORY PROTEIN"/>
    <property type="match status" value="1"/>
</dbReference>
<dbReference type="InterPro" id="IPR018060">
    <property type="entry name" value="HTH_AraC"/>
</dbReference>
<sequence length="293" mass="32664">MADGIPSFFVYGEPEQQLEPGFFHVETVMARRGLHQGQVKAHKHDQLAQVTYWFRGRGTYFIEDKVLDFSAPAVSSVPSGIVHGFSVEPLESDAIVISIADGLMLSARERTVLAIDAPIMVAGTRDDRQWQRLSQLMDMIAEEYGTGAFGTQSMMASLASAILTQIARLASLAPSPSQSPDVMLATQLRRMIDAHFRENWSVGRYTDVLATTPHLLAKASNAAFGMPVKELINERRLLEAKRLLLFTVRSLEDIAYEIGLRDAAYFSRFFRLRTGMAPSDWRRLKLTEAVVPS</sequence>
<dbReference type="InterPro" id="IPR011051">
    <property type="entry name" value="RmlC_Cupin_sf"/>
</dbReference>
<dbReference type="SUPFAM" id="SSF46689">
    <property type="entry name" value="Homeodomain-like"/>
    <property type="match status" value="1"/>
</dbReference>
<dbReference type="SUPFAM" id="SSF51182">
    <property type="entry name" value="RmlC-like cupins"/>
    <property type="match status" value="1"/>
</dbReference>
<dbReference type="EMBL" id="LGAP01000020">
    <property type="protein sequence ID" value="KOF15387.1"/>
    <property type="molecule type" value="Genomic_DNA"/>
</dbReference>
<dbReference type="Gene3D" id="1.10.10.60">
    <property type="entry name" value="Homeodomain-like"/>
    <property type="match status" value="1"/>
</dbReference>
<dbReference type="PANTHER" id="PTHR43280">
    <property type="entry name" value="ARAC-FAMILY TRANSCRIPTIONAL REGULATOR"/>
    <property type="match status" value="1"/>
</dbReference>
<evidence type="ECO:0000256" key="2">
    <source>
        <dbReference type="ARBA" id="ARBA00023125"/>
    </source>
</evidence>
<dbReference type="InterPro" id="IPR009057">
    <property type="entry name" value="Homeodomain-like_sf"/>
</dbReference>
<feature type="domain" description="HTH araC/xylS-type" evidence="4">
    <location>
        <begin position="186"/>
        <end position="284"/>
    </location>
</feature>